<dbReference type="InterPro" id="IPR036291">
    <property type="entry name" value="NAD(P)-bd_dom_sf"/>
</dbReference>
<dbReference type="SUPFAM" id="SSF48179">
    <property type="entry name" value="6-phosphogluconate dehydrogenase C-terminal domain-like"/>
    <property type="match status" value="1"/>
</dbReference>
<gene>
    <name evidence="2" type="ORF">DWV29_03130</name>
</gene>
<dbReference type="Gene3D" id="3.40.50.720">
    <property type="entry name" value="NAD(P)-binding Rossmann-like Domain"/>
    <property type="match status" value="1"/>
</dbReference>
<dbReference type="Pfam" id="PF02317">
    <property type="entry name" value="Octopine_DH"/>
    <property type="match status" value="1"/>
</dbReference>
<dbReference type="PANTHER" id="PTHR38015:SF1">
    <property type="entry name" value="OPINE DEHYDROGENASE DOMAIN-CONTAINING PROTEIN"/>
    <property type="match status" value="1"/>
</dbReference>
<sequence length="358" mass="39046">MGGIQVKKIAVIGTGGTGYSVASELSNRGYEVWLGEAGGEETVEDYAVYDKKMELTGAIKGTAVIHAVTTDLGAVLEGAEHVICCTISNRDERVARAIAPHLMPGANVLLSAGNLGSLIYHRVFQEFKLENVAVGETSGNLFSCRRADEHTVFLGNRYKIKNAAAFPARNTQRLVEAFKDIYELIPVSCILETAFNGPNLLSHISLTLVNAGAIENSKEPYYIFKQGICRTTINLADGLWKEKKAVMDALGFPCIPSPSNSFRKYADPSIHEFDDFKNLAGPDSLTQRYITEDIPILGCLFLSVAKAVGVETPLYAAMVKLAEAVNQTNYYEQGRTTENLGLGHLRGIQIPQYFQQAD</sequence>
<dbReference type="PANTHER" id="PTHR38015">
    <property type="entry name" value="BLR6086 PROTEIN"/>
    <property type="match status" value="1"/>
</dbReference>
<evidence type="ECO:0000313" key="2">
    <source>
        <dbReference type="EMBL" id="RGX33207.1"/>
    </source>
</evidence>
<dbReference type="InterPro" id="IPR003421">
    <property type="entry name" value="Opine_DH"/>
</dbReference>
<feature type="domain" description="Opine dehydrogenase" evidence="1">
    <location>
        <begin position="189"/>
        <end position="325"/>
    </location>
</feature>
<name>A0A413FLL9_9FIRM</name>
<evidence type="ECO:0000259" key="1">
    <source>
        <dbReference type="Pfam" id="PF02317"/>
    </source>
</evidence>
<protein>
    <recommendedName>
        <fullName evidence="1">Opine dehydrogenase domain-containing protein</fullName>
    </recommendedName>
</protein>
<reference evidence="2 3" key="1">
    <citation type="submission" date="2018-08" db="EMBL/GenBank/DDBJ databases">
        <title>A genome reference for cultivated species of the human gut microbiota.</title>
        <authorList>
            <person name="Zou Y."/>
            <person name="Xue W."/>
            <person name="Luo G."/>
        </authorList>
    </citation>
    <scope>NUCLEOTIDE SEQUENCE [LARGE SCALE GENOMIC DNA]</scope>
    <source>
        <strain evidence="2 3">AF04-15</strain>
    </source>
</reference>
<dbReference type="InterPro" id="IPR051729">
    <property type="entry name" value="Opine/Lysopine_DH"/>
</dbReference>
<dbReference type="OrthoDB" id="1073746at2"/>
<evidence type="ECO:0000313" key="3">
    <source>
        <dbReference type="Proteomes" id="UP000283880"/>
    </source>
</evidence>
<dbReference type="EMBL" id="QSBM01000001">
    <property type="protein sequence ID" value="RGX33207.1"/>
    <property type="molecule type" value="Genomic_DNA"/>
</dbReference>
<organism evidence="2 3">
    <name type="scientific">Enterocloster asparagiformis</name>
    <dbReference type="NCBI Taxonomy" id="333367"/>
    <lineage>
        <taxon>Bacteria</taxon>
        <taxon>Bacillati</taxon>
        <taxon>Bacillota</taxon>
        <taxon>Clostridia</taxon>
        <taxon>Lachnospirales</taxon>
        <taxon>Lachnospiraceae</taxon>
        <taxon>Enterocloster</taxon>
    </lineage>
</organism>
<dbReference type="AlphaFoldDB" id="A0A413FLL9"/>
<dbReference type="Gene3D" id="1.10.1040.10">
    <property type="entry name" value="N-(1-d-carboxylethyl)-l-norvaline Dehydrogenase, domain 2"/>
    <property type="match status" value="1"/>
</dbReference>
<dbReference type="SUPFAM" id="SSF51735">
    <property type="entry name" value="NAD(P)-binding Rossmann-fold domains"/>
    <property type="match status" value="1"/>
</dbReference>
<dbReference type="Proteomes" id="UP000283880">
    <property type="component" value="Unassembled WGS sequence"/>
</dbReference>
<comment type="caution">
    <text evidence="2">The sequence shown here is derived from an EMBL/GenBank/DDBJ whole genome shotgun (WGS) entry which is preliminary data.</text>
</comment>
<dbReference type="InterPro" id="IPR008927">
    <property type="entry name" value="6-PGluconate_DH-like_C_sf"/>
</dbReference>
<proteinExistence type="predicted"/>
<dbReference type="InterPro" id="IPR013328">
    <property type="entry name" value="6PGD_dom2"/>
</dbReference>
<dbReference type="GO" id="GO:0016491">
    <property type="term" value="F:oxidoreductase activity"/>
    <property type="evidence" value="ECO:0007669"/>
    <property type="project" value="InterPro"/>
</dbReference>
<accession>A0A413FLL9</accession>